<evidence type="ECO:0000256" key="2">
    <source>
        <dbReference type="ARBA" id="ARBA00007539"/>
    </source>
</evidence>
<keyword evidence="7" id="KW-0998">Cell outer membrane</keyword>
<reference evidence="9 10" key="2">
    <citation type="submission" date="2019-05" db="EMBL/GenBank/DDBJ databases">
        <title>Genome evolution of the obligate endosymbiont Buchnera aphidicola.</title>
        <authorList>
            <person name="Moran N.A."/>
        </authorList>
    </citation>
    <scope>NUCLEOTIDE SEQUENCE [LARGE SCALE GENOMIC DNA]</scope>
    <source>
        <strain evidence="9 10">Bca</strain>
    </source>
</reference>
<keyword evidence="6" id="KW-0472">Membrane</keyword>
<accession>A0A4D6Y882</accession>
<evidence type="ECO:0000256" key="4">
    <source>
        <dbReference type="ARBA" id="ARBA00022692"/>
    </source>
</evidence>
<keyword evidence="5 8" id="KW-0732">Signal</keyword>
<evidence type="ECO:0000256" key="5">
    <source>
        <dbReference type="ARBA" id="ARBA00022729"/>
    </source>
</evidence>
<reference evidence="9 10" key="1">
    <citation type="submission" date="2018-12" db="EMBL/GenBank/DDBJ databases">
        <authorList>
            <person name="Chong R.A."/>
        </authorList>
    </citation>
    <scope>NUCLEOTIDE SEQUENCE [LARGE SCALE GENOMIC DNA]</scope>
    <source>
        <strain evidence="9 10">Bca</strain>
    </source>
</reference>
<evidence type="ECO:0000313" key="10">
    <source>
        <dbReference type="Proteomes" id="UP000298594"/>
    </source>
</evidence>
<dbReference type="InterPro" id="IPR001897">
    <property type="entry name" value="Porin_gammaproteobac"/>
</dbReference>
<evidence type="ECO:0000256" key="7">
    <source>
        <dbReference type="ARBA" id="ARBA00023237"/>
    </source>
</evidence>
<dbReference type="GO" id="GO:0009279">
    <property type="term" value="C:cell outer membrane"/>
    <property type="evidence" value="ECO:0007669"/>
    <property type="project" value="UniProtKB-SubCell"/>
</dbReference>
<comment type="similarity">
    <text evidence="2">Belongs to the Gram-negative porin family.</text>
</comment>
<comment type="subcellular location">
    <subcellularLocation>
        <location evidence="1">Cell outer membrane</location>
        <topology evidence="1">Multi-pass membrane protein</topology>
    </subcellularLocation>
</comment>
<evidence type="ECO:0000256" key="3">
    <source>
        <dbReference type="ARBA" id="ARBA00022452"/>
    </source>
</evidence>
<dbReference type="PRINTS" id="PR00183">
    <property type="entry name" value="ECOLIPORIN"/>
</dbReference>
<name>A0A4D6Y882_9GAMM</name>
<dbReference type="GO" id="GO:0034220">
    <property type="term" value="P:monoatomic ion transmembrane transport"/>
    <property type="evidence" value="ECO:0007669"/>
    <property type="project" value="InterPro"/>
</dbReference>
<feature type="chain" id="PRO_5020821602" evidence="8">
    <location>
        <begin position="24"/>
        <end position="381"/>
    </location>
</feature>
<dbReference type="InterPro" id="IPR023614">
    <property type="entry name" value="Porin_dom_sf"/>
</dbReference>
<dbReference type="InterPro" id="IPR050298">
    <property type="entry name" value="Gram-neg_bact_OMP"/>
</dbReference>
<gene>
    <name evidence="9" type="ORF">D9V67_01840</name>
</gene>
<keyword evidence="3" id="KW-1134">Transmembrane beta strand</keyword>
<dbReference type="PANTHER" id="PTHR34501:SF8">
    <property type="entry name" value="OUTER MEMBRANE PORIN N-RELATED"/>
    <property type="match status" value="1"/>
</dbReference>
<dbReference type="RefSeq" id="WP_158359566.1">
    <property type="nucleotide sequence ID" value="NZ_CP034879.1"/>
</dbReference>
<evidence type="ECO:0000256" key="8">
    <source>
        <dbReference type="SAM" id="SignalP"/>
    </source>
</evidence>
<protein>
    <submittedName>
        <fullName evidence="9">Porin</fullName>
    </submittedName>
</protein>
<evidence type="ECO:0000313" key="9">
    <source>
        <dbReference type="EMBL" id="QCI20495.1"/>
    </source>
</evidence>
<keyword evidence="4" id="KW-0812">Transmembrane</keyword>
<dbReference type="Proteomes" id="UP000298594">
    <property type="component" value="Chromosome"/>
</dbReference>
<dbReference type="InterPro" id="IPR001702">
    <property type="entry name" value="Porin_Gram-ve"/>
</dbReference>
<dbReference type="InterPro" id="IPR033900">
    <property type="entry name" value="Gram_neg_porin_domain"/>
</dbReference>
<dbReference type="GO" id="GO:0015288">
    <property type="term" value="F:porin activity"/>
    <property type="evidence" value="ECO:0007669"/>
    <property type="project" value="InterPro"/>
</dbReference>
<dbReference type="PANTHER" id="PTHR34501">
    <property type="entry name" value="PROTEIN YDDL-RELATED"/>
    <property type="match status" value="1"/>
</dbReference>
<dbReference type="OrthoDB" id="7055111at2"/>
<dbReference type="Pfam" id="PF00267">
    <property type="entry name" value="Porin_1"/>
    <property type="match status" value="1"/>
</dbReference>
<dbReference type="PRINTS" id="PR00182">
    <property type="entry name" value="ECOLNEIPORIN"/>
</dbReference>
<feature type="signal peptide" evidence="8">
    <location>
        <begin position="1"/>
        <end position="23"/>
    </location>
</feature>
<evidence type="ECO:0000256" key="1">
    <source>
        <dbReference type="ARBA" id="ARBA00004571"/>
    </source>
</evidence>
<dbReference type="CDD" id="cd00342">
    <property type="entry name" value="gram_neg_porins"/>
    <property type="match status" value="1"/>
</dbReference>
<dbReference type="AlphaFoldDB" id="A0A4D6Y882"/>
<sequence>MMNRKSLAIAIPMLLAASSGVNALEIFNKNGNKLELHGSINPNHELSHGFLSKKINSHNDNTNAILGLSGEINITDELLSYANIEYKSDLNVPEELLNKQKTNSVRLGYAGFKYGDWGSIDYGRNYGVLHDAQFLTNRIPYITQDSIFSYNDNYMVGRNNSLLTYRNNNLFGLFDGISFALQYEDQVKNIQENQNNGSGWGASLKYKTDAGLTAVGSFFSAERLKSEKDKDKNLPSSVDAYGLGFKYDANDIYIAAFYGVGSNLIPSDISNEKSEAPTKFIGKTENIEAVAEYNFHSGFHPSLSYLDSKGQELNSDPQNTSNNNAFELAKQINISTRYEFNKNISTYMNYKINLLKSNNEYVKRNNISTDNILGAGIVYQF</sequence>
<dbReference type="Gene3D" id="2.40.160.10">
    <property type="entry name" value="Porin"/>
    <property type="match status" value="1"/>
</dbReference>
<proteinExistence type="inferred from homology"/>
<evidence type="ECO:0000256" key="6">
    <source>
        <dbReference type="ARBA" id="ARBA00023136"/>
    </source>
</evidence>
<dbReference type="SUPFAM" id="SSF56935">
    <property type="entry name" value="Porins"/>
    <property type="match status" value="1"/>
</dbReference>
<dbReference type="EMBL" id="CP034879">
    <property type="protein sequence ID" value="QCI20495.1"/>
    <property type="molecule type" value="Genomic_DNA"/>
</dbReference>
<organism evidence="9 10">
    <name type="scientific">Buchnera aphidicola</name>
    <name type="common">Brachycaudus cardui</name>
    <dbReference type="NCBI Taxonomy" id="557993"/>
    <lineage>
        <taxon>Bacteria</taxon>
        <taxon>Pseudomonadati</taxon>
        <taxon>Pseudomonadota</taxon>
        <taxon>Gammaproteobacteria</taxon>
        <taxon>Enterobacterales</taxon>
        <taxon>Erwiniaceae</taxon>
        <taxon>Buchnera</taxon>
    </lineage>
</organism>